<evidence type="ECO:0000313" key="1">
    <source>
        <dbReference type="EnsemblPlants" id="Solyc07g020968.1.1.1"/>
    </source>
</evidence>
<reference evidence="1" key="1">
    <citation type="journal article" date="2012" name="Nature">
        <title>The tomato genome sequence provides insights into fleshy fruit evolution.</title>
        <authorList>
            <consortium name="Tomato Genome Consortium"/>
        </authorList>
    </citation>
    <scope>NUCLEOTIDE SEQUENCE [LARGE SCALE GENOMIC DNA]</scope>
    <source>
        <strain evidence="1">cv. Heinz 1706</strain>
    </source>
</reference>
<evidence type="ECO:0000313" key="2">
    <source>
        <dbReference type="Proteomes" id="UP000004994"/>
    </source>
</evidence>
<organism evidence="1">
    <name type="scientific">Solanum lycopersicum</name>
    <name type="common">Tomato</name>
    <name type="synonym">Lycopersicon esculentum</name>
    <dbReference type="NCBI Taxonomy" id="4081"/>
    <lineage>
        <taxon>Eukaryota</taxon>
        <taxon>Viridiplantae</taxon>
        <taxon>Streptophyta</taxon>
        <taxon>Embryophyta</taxon>
        <taxon>Tracheophyta</taxon>
        <taxon>Spermatophyta</taxon>
        <taxon>Magnoliopsida</taxon>
        <taxon>eudicotyledons</taxon>
        <taxon>Gunneridae</taxon>
        <taxon>Pentapetalae</taxon>
        <taxon>asterids</taxon>
        <taxon>lamiids</taxon>
        <taxon>Solanales</taxon>
        <taxon>Solanaceae</taxon>
        <taxon>Solanoideae</taxon>
        <taxon>Solaneae</taxon>
        <taxon>Solanum</taxon>
        <taxon>Solanum subgen. Lycopersicon</taxon>
    </lineage>
</organism>
<keyword evidence="2" id="KW-1185">Reference proteome</keyword>
<dbReference type="InParanoid" id="A0A3Q7H9G5"/>
<name>A0A3Q7H9G5_SOLLC</name>
<dbReference type="Gramene" id="Solyc07g020968.1.1">
    <property type="protein sequence ID" value="Solyc07g020968.1.1.1"/>
    <property type="gene ID" value="Solyc07g020968.1"/>
</dbReference>
<dbReference type="EnsemblPlants" id="Solyc07g020968.1.1">
    <property type="protein sequence ID" value="Solyc07g020968.1.1.1"/>
    <property type="gene ID" value="Solyc07g020968.1"/>
</dbReference>
<protein>
    <submittedName>
        <fullName evidence="1">Uncharacterized protein</fullName>
    </submittedName>
</protein>
<proteinExistence type="predicted"/>
<dbReference type="Proteomes" id="UP000004994">
    <property type="component" value="Chromosome 7"/>
</dbReference>
<accession>A0A3Q7H9G5</accession>
<reference evidence="1" key="2">
    <citation type="submission" date="2019-01" db="UniProtKB">
        <authorList>
            <consortium name="EnsemblPlants"/>
        </authorList>
    </citation>
    <scope>IDENTIFICATION</scope>
    <source>
        <strain evidence="1">cv. Heinz 1706</strain>
    </source>
</reference>
<sequence length="9" mass="1159">MHWPIYKGK</sequence>